<gene>
    <name evidence="7" type="ORF">R7226_01985</name>
</gene>
<evidence type="ECO:0000313" key="7">
    <source>
        <dbReference type="EMBL" id="MDW5593090.1"/>
    </source>
</evidence>
<dbReference type="Proteomes" id="UP001284601">
    <property type="component" value="Unassembled WGS sequence"/>
</dbReference>
<evidence type="ECO:0000259" key="5">
    <source>
        <dbReference type="PROSITE" id="PS50192"/>
    </source>
</evidence>
<accession>A0ABU4HKL9</accession>
<reference evidence="8" key="1">
    <citation type="submission" date="2023-07" db="EMBL/GenBank/DDBJ databases">
        <title>Conexibacter stalactiti sp. nov., isolated from stalactites in a lava cave and emended description of the genus Conexibacter.</title>
        <authorList>
            <person name="Lee S.D."/>
        </authorList>
    </citation>
    <scope>NUCLEOTIDE SEQUENCE [LARGE SCALE GENOMIC DNA]</scope>
    <source>
        <strain evidence="8">KCTC 39840</strain>
    </source>
</reference>
<dbReference type="Pfam" id="PF00440">
    <property type="entry name" value="TetR_N"/>
    <property type="match status" value="1"/>
</dbReference>
<keyword evidence="2 4" id="KW-0238">DNA-binding</keyword>
<dbReference type="SUPFAM" id="SSF46689">
    <property type="entry name" value="Homeodomain-like"/>
    <property type="match status" value="1"/>
</dbReference>
<dbReference type="PROSITE" id="PS50192">
    <property type="entry name" value="T_SNARE"/>
    <property type="match status" value="1"/>
</dbReference>
<dbReference type="InterPro" id="IPR049513">
    <property type="entry name" value="TetR_C_40"/>
</dbReference>
<dbReference type="InterPro" id="IPR009057">
    <property type="entry name" value="Homeodomain-like_sf"/>
</dbReference>
<name>A0ABU4HKL9_9ACTN</name>
<protein>
    <submittedName>
        <fullName evidence="7">Helix-turn-helix domain-containing protein</fullName>
    </submittedName>
</protein>
<evidence type="ECO:0000256" key="1">
    <source>
        <dbReference type="ARBA" id="ARBA00023015"/>
    </source>
</evidence>
<keyword evidence="8" id="KW-1185">Reference proteome</keyword>
<dbReference type="EMBL" id="JAWSTH010000002">
    <property type="protein sequence ID" value="MDW5593090.1"/>
    <property type="molecule type" value="Genomic_DNA"/>
</dbReference>
<evidence type="ECO:0000256" key="3">
    <source>
        <dbReference type="ARBA" id="ARBA00023163"/>
    </source>
</evidence>
<dbReference type="PANTHER" id="PTHR30055:SF234">
    <property type="entry name" value="HTH-TYPE TRANSCRIPTIONAL REGULATOR BETI"/>
    <property type="match status" value="1"/>
</dbReference>
<feature type="DNA-binding region" description="H-T-H motif" evidence="4">
    <location>
        <begin position="41"/>
        <end position="60"/>
    </location>
</feature>
<keyword evidence="3" id="KW-0804">Transcription</keyword>
<dbReference type="PANTHER" id="PTHR30055">
    <property type="entry name" value="HTH-TYPE TRANSCRIPTIONAL REGULATOR RUTR"/>
    <property type="match status" value="1"/>
</dbReference>
<reference evidence="7 8" key="2">
    <citation type="submission" date="2023-10" db="EMBL/GenBank/DDBJ databases">
        <authorList>
            <person name="Han X.F."/>
        </authorList>
    </citation>
    <scope>NUCLEOTIDE SEQUENCE [LARGE SCALE GENOMIC DNA]</scope>
    <source>
        <strain evidence="7 8">KCTC 39840</strain>
    </source>
</reference>
<keyword evidence="1" id="KW-0805">Transcription regulation</keyword>
<dbReference type="InterPro" id="IPR050109">
    <property type="entry name" value="HTH-type_TetR-like_transc_reg"/>
</dbReference>
<evidence type="ECO:0000313" key="8">
    <source>
        <dbReference type="Proteomes" id="UP001284601"/>
    </source>
</evidence>
<dbReference type="PRINTS" id="PR00455">
    <property type="entry name" value="HTHTETR"/>
</dbReference>
<feature type="domain" description="T-SNARE coiled-coil homology" evidence="5">
    <location>
        <begin position="71"/>
        <end position="106"/>
    </location>
</feature>
<evidence type="ECO:0000256" key="4">
    <source>
        <dbReference type="PROSITE-ProRule" id="PRU00335"/>
    </source>
</evidence>
<evidence type="ECO:0000259" key="6">
    <source>
        <dbReference type="PROSITE" id="PS50977"/>
    </source>
</evidence>
<dbReference type="InterPro" id="IPR000727">
    <property type="entry name" value="T_SNARE_dom"/>
</dbReference>
<dbReference type="RefSeq" id="WP_318595353.1">
    <property type="nucleotide sequence ID" value="NZ_JAWSTH010000002.1"/>
</dbReference>
<feature type="domain" description="HTH tetR-type" evidence="6">
    <location>
        <begin position="18"/>
        <end position="78"/>
    </location>
</feature>
<proteinExistence type="predicted"/>
<dbReference type="Gene3D" id="1.10.357.10">
    <property type="entry name" value="Tetracycline Repressor, domain 2"/>
    <property type="match status" value="1"/>
</dbReference>
<comment type="caution">
    <text evidence="7">The sequence shown here is derived from an EMBL/GenBank/DDBJ whole genome shotgun (WGS) entry which is preliminary data.</text>
</comment>
<evidence type="ECO:0000256" key="2">
    <source>
        <dbReference type="ARBA" id="ARBA00023125"/>
    </source>
</evidence>
<sequence length="210" mass="22427">MSTDAPEGRVNRGERRKAQTRARLLDAARTLFAAQGVDATRISEITDTADVGAGSFYNHFTDKDQLVSAILAELAEQQGALVDRITQDLEDPAEIVAYAHRHFVRLAREDATFGNLVVRLDLSHRLLMHALGPRAVRDVQAGVAAGRFEVPDVALAVYGTGGALLGTIRAVLDEATGPDADQHHAEGVLRSLGVPAPEAAEIARRPLPAA</sequence>
<dbReference type="InterPro" id="IPR001647">
    <property type="entry name" value="HTH_TetR"/>
</dbReference>
<dbReference type="Pfam" id="PF21306">
    <property type="entry name" value="TetR_C_40"/>
    <property type="match status" value="1"/>
</dbReference>
<organism evidence="7 8">
    <name type="scientific">Conexibacter stalactiti</name>
    <dbReference type="NCBI Taxonomy" id="1940611"/>
    <lineage>
        <taxon>Bacteria</taxon>
        <taxon>Bacillati</taxon>
        <taxon>Actinomycetota</taxon>
        <taxon>Thermoleophilia</taxon>
        <taxon>Solirubrobacterales</taxon>
        <taxon>Conexibacteraceae</taxon>
        <taxon>Conexibacter</taxon>
    </lineage>
</organism>
<dbReference type="PROSITE" id="PS50977">
    <property type="entry name" value="HTH_TETR_2"/>
    <property type="match status" value="1"/>
</dbReference>